<dbReference type="Pfam" id="PF04883">
    <property type="entry name" value="HK97-gp10_like"/>
    <property type="match status" value="1"/>
</dbReference>
<name>A0A8S5TKP4_9CAUD</name>
<accession>A0A8S5TKP4</accession>
<organism evidence="1">
    <name type="scientific">Siphoviridae sp. ctgn638</name>
    <dbReference type="NCBI Taxonomy" id="2827913"/>
    <lineage>
        <taxon>Viruses</taxon>
        <taxon>Duplodnaviria</taxon>
        <taxon>Heunggongvirae</taxon>
        <taxon>Uroviricota</taxon>
        <taxon>Caudoviricetes</taxon>
    </lineage>
</organism>
<sequence length="169" mass="19634">MDNGFLFNELSEAKQNLMRAAKEKFPEETKEFLKEQAKKLRQKARKIGKRDVGTSKNKKKNWISQKSYHQKFKIGKIYIYGESDKCIRVYNSASHGHLVEYGHVNIPRGTKRATTRKGRIEQLKNRKGTGVTLGRYVFTLAEIEHTTQFLEDANMFLYQFVDDAINGKI</sequence>
<dbReference type="EMBL" id="BK032845">
    <property type="protein sequence ID" value="DAF63892.1"/>
    <property type="molecule type" value="Genomic_DNA"/>
</dbReference>
<protein>
    <submittedName>
        <fullName evidence="1">Putative tail-component</fullName>
    </submittedName>
</protein>
<dbReference type="InterPro" id="IPR010064">
    <property type="entry name" value="HK97-gp10_tail"/>
</dbReference>
<reference evidence="1" key="1">
    <citation type="journal article" date="2021" name="Proc. Natl. Acad. Sci. U.S.A.">
        <title>A Catalog of Tens of Thousands of Viruses from Human Metagenomes Reveals Hidden Associations with Chronic Diseases.</title>
        <authorList>
            <person name="Tisza M.J."/>
            <person name="Buck C.B."/>
        </authorList>
    </citation>
    <scope>NUCLEOTIDE SEQUENCE</scope>
    <source>
        <strain evidence="1">Ctgn638</strain>
    </source>
</reference>
<proteinExistence type="predicted"/>
<evidence type="ECO:0000313" key="1">
    <source>
        <dbReference type="EMBL" id="DAF63892.1"/>
    </source>
</evidence>